<dbReference type="Proteomes" id="UP000800235">
    <property type="component" value="Unassembled WGS sequence"/>
</dbReference>
<reference evidence="1" key="1">
    <citation type="journal article" date="2020" name="Stud. Mycol.">
        <title>101 Dothideomycetes genomes: a test case for predicting lifestyles and emergence of pathogens.</title>
        <authorList>
            <person name="Haridas S."/>
            <person name="Albert R."/>
            <person name="Binder M."/>
            <person name="Bloem J."/>
            <person name="Labutti K."/>
            <person name="Salamov A."/>
            <person name="Andreopoulos B."/>
            <person name="Baker S."/>
            <person name="Barry K."/>
            <person name="Bills G."/>
            <person name="Bluhm B."/>
            <person name="Cannon C."/>
            <person name="Castanera R."/>
            <person name="Culley D."/>
            <person name="Daum C."/>
            <person name="Ezra D."/>
            <person name="Gonzalez J."/>
            <person name="Henrissat B."/>
            <person name="Kuo A."/>
            <person name="Liang C."/>
            <person name="Lipzen A."/>
            <person name="Lutzoni F."/>
            <person name="Magnuson J."/>
            <person name="Mondo S."/>
            <person name="Nolan M."/>
            <person name="Ohm R."/>
            <person name="Pangilinan J."/>
            <person name="Park H.-J."/>
            <person name="Ramirez L."/>
            <person name="Alfaro M."/>
            <person name="Sun H."/>
            <person name="Tritt A."/>
            <person name="Yoshinaga Y."/>
            <person name="Zwiers L.-H."/>
            <person name="Turgeon B."/>
            <person name="Goodwin S."/>
            <person name="Spatafora J."/>
            <person name="Crous P."/>
            <person name="Grigoriev I."/>
        </authorList>
    </citation>
    <scope>NUCLEOTIDE SEQUENCE</scope>
    <source>
        <strain evidence="1">CBS 130266</strain>
    </source>
</reference>
<dbReference type="AlphaFoldDB" id="A0A9P4U0D8"/>
<organism evidence="1 2">
    <name type="scientific">Tothia fuscella</name>
    <dbReference type="NCBI Taxonomy" id="1048955"/>
    <lineage>
        <taxon>Eukaryota</taxon>
        <taxon>Fungi</taxon>
        <taxon>Dikarya</taxon>
        <taxon>Ascomycota</taxon>
        <taxon>Pezizomycotina</taxon>
        <taxon>Dothideomycetes</taxon>
        <taxon>Pleosporomycetidae</taxon>
        <taxon>Venturiales</taxon>
        <taxon>Cylindrosympodiaceae</taxon>
        <taxon>Tothia</taxon>
    </lineage>
</organism>
<evidence type="ECO:0000313" key="1">
    <source>
        <dbReference type="EMBL" id="KAF2431828.1"/>
    </source>
</evidence>
<evidence type="ECO:0000313" key="2">
    <source>
        <dbReference type="Proteomes" id="UP000800235"/>
    </source>
</evidence>
<dbReference type="EMBL" id="MU007029">
    <property type="protein sequence ID" value="KAF2431828.1"/>
    <property type="molecule type" value="Genomic_DNA"/>
</dbReference>
<proteinExistence type="predicted"/>
<gene>
    <name evidence="1" type="ORF">EJ08DRAFT_165949</name>
</gene>
<protein>
    <submittedName>
        <fullName evidence="1">Uncharacterized protein</fullName>
    </submittedName>
</protein>
<keyword evidence="2" id="KW-1185">Reference proteome</keyword>
<name>A0A9P4U0D8_9PEZI</name>
<accession>A0A9P4U0D8</accession>
<sequence length="91" mass="10405">MYRLCWRQSTWCFQKVFICCTRLIAWPSHLPPSFLGLWCSLRCQLLEARASGSISSSSSDAQVCRQQPLSRRLQTLIKPSPADQVGYQPKT</sequence>
<comment type="caution">
    <text evidence="1">The sequence shown here is derived from an EMBL/GenBank/DDBJ whole genome shotgun (WGS) entry which is preliminary data.</text>
</comment>